<feature type="compositionally biased region" description="Polar residues" evidence="10">
    <location>
        <begin position="366"/>
        <end position="375"/>
    </location>
</feature>
<evidence type="ECO:0000256" key="9">
    <source>
        <dbReference type="ARBA" id="ARBA00023242"/>
    </source>
</evidence>
<keyword evidence="12" id="KW-1185">Reference proteome</keyword>
<keyword evidence="3" id="KW-0597">Phosphoprotein</keyword>
<organism evidence="12 13">
    <name type="scientific">Limulus polyphemus</name>
    <name type="common">Atlantic horseshoe crab</name>
    <dbReference type="NCBI Taxonomy" id="6850"/>
    <lineage>
        <taxon>Eukaryota</taxon>
        <taxon>Metazoa</taxon>
        <taxon>Ecdysozoa</taxon>
        <taxon>Arthropoda</taxon>
        <taxon>Chelicerata</taxon>
        <taxon>Merostomata</taxon>
        <taxon>Xiphosura</taxon>
        <taxon>Limulidae</taxon>
        <taxon>Limulus</taxon>
    </lineage>
</organism>
<sequence>MGRKKIQISRITDERNRQVTFTKRKFGLMKKAYELSVLCDCEIALIIFNGTNKLFQYASTDMDKVLLKYTEYNEPHESRTNSDIIDALSKKEHKSGSIECESPEPDSDQYSLTPRSEDKFSKINEEFERMIQKNSGQLNENRPTQSSTLNQHLASVPATMSVSTSPYPAQENTLMQPSPHSRISPCPSSSGSSSPGLATNKQGNFNKQVSPPGAGSIQRPNLRVVIPNPHTSPVSLQSTRTLSNPVVSMTTPGILGMANYPSNLTSTFQQNDFQLNPELGLTGFSPTSLLSSWSSTQGSLAAAMSHNSSNTTSGANMLPHLSVSNSTPSPSTSPLPVKVKNEPISPSRDVSLHRPSSVPGHLSFGHQLSQSTRSSPDPIGDYNSPLNKRPRVSVESWGTS</sequence>
<dbReference type="Proteomes" id="UP000694941">
    <property type="component" value="Unplaced"/>
</dbReference>
<evidence type="ECO:0000256" key="10">
    <source>
        <dbReference type="SAM" id="MobiDB-lite"/>
    </source>
</evidence>
<reference evidence="13" key="1">
    <citation type="submission" date="2025-08" db="UniProtKB">
        <authorList>
            <consortium name="RefSeq"/>
        </authorList>
    </citation>
    <scope>IDENTIFICATION</scope>
    <source>
        <tissue evidence="13">Muscle</tissue>
    </source>
</reference>
<dbReference type="InterPro" id="IPR002100">
    <property type="entry name" value="TF_MADSbox"/>
</dbReference>
<evidence type="ECO:0000256" key="3">
    <source>
        <dbReference type="ARBA" id="ARBA00022553"/>
    </source>
</evidence>
<keyword evidence="7" id="KW-0010">Activator</keyword>
<evidence type="ECO:0000313" key="13">
    <source>
        <dbReference type="RefSeq" id="XP_022247574.1"/>
    </source>
</evidence>
<dbReference type="RefSeq" id="XP_022247574.1">
    <property type="nucleotide sequence ID" value="XM_022391866.1"/>
</dbReference>
<evidence type="ECO:0000256" key="2">
    <source>
        <dbReference type="ARBA" id="ARBA00022473"/>
    </source>
</evidence>
<dbReference type="Gene3D" id="3.40.1810.10">
    <property type="entry name" value="Transcription factor, MADS-box"/>
    <property type="match status" value="1"/>
</dbReference>
<dbReference type="InterPro" id="IPR022102">
    <property type="entry name" value="HJURP_C"/>
</dbReference>
<dbReference type="GeneID" id="106464172"/>
<evidence type="ECO:0000256" key="8">
    <source>
        <dbReference type="ARBA" id="ARBA00023163"/>
    </source>
</evidence>
<keyword evidence="6" id="KW-0238">DNA-binding</keyword>
<feature type="compositionally biased region" description="Polar residues" evidence="10">
    <location>
        <begin position="305"/>
        <end position="315"/>
    </location>
</feature>
<feature type="compositionally biased region" description="Polar residues" evidence="10">
    <location>
        <begin position="196"/>
        <end position="209"/>
    </location>
</feature>
<gene>
    <name evidence="13" type="primary">LOC106464172</name>
</gene>
<feature type="region of interest" description="Disordered" evidence="10">
    <location>
        <begin position="93"/>
        <end position="116"/>
    </location>
</feature>
<dbReference type="PANTHER" id="PTHR11945">
    <property type="entry name" value="MADS BOX PROTEIN"/>
    <property type="match status" value="1"/>
</dbReference>
<dbReference type="PRINTS" id="PR00404">
    <property type="entry name" value="MADSDOMAIN"/>
</dbReference>
<keyword evidence="8" id="KW-0804">Transcription</keyword>
<dbReference type="InterPro" id="IPR036879">
    <property type="entry name" value="TF_MADSbox_sf"/>
</dbReference>
<keyword evidence="9" id="KW-0539">Nucleus</keyword>
<dbReference type="InterPro" id="IPR033896">
    <property type="entry name" value="MEF2-like_N"/>
</dbReference>
<dbReference type="Pfam" id="PF12347">
    <property type="entry name" value="HJURP_C"/>
    <property type="match status" value="1"/>
</dbReference>
<feature type="compositionally biased region" description="Polar residues" evidence="10">
    <location>
        <begin position="157"/>
        <end position="176"/>
    </location>
</feature>
<evidence type="ECO:0000256" key="4">
    <source>
        <dbReference type="ARBA" id="ARBA00022782"/>
    </source>
</evidence>
<dbReference type="PANTHER" id="PTHR11945:SF534">
    <property type="entry name" value="MYOCYTE-SPECIFIC ENHANCER FACTOR 2"/>
    <property type="match status" value="1"/>
</dbReference>
<dbReference type="SMART" id="SM00432">
    <property type="entry name" value="MADS"/>
    <property type="match status" value="1"/>
</dbReference>
<dbReference type="Pfam" id="PF00319">
    <property type="entry name" value="SRF-TF"/>
    <property type="match status" value="1"/>
</dbReference>
<name>A0ABM1SVB8_LIMPO</name>
<feature type="region of interest" description="Disordered" evidence="10">
    <location>
        <begin position="304"/>
        <end position="400"/>
    </location>
</feature>
<dbReference type="CDD" id="cd00265">
    <property type="entry name" value="MADS_MEF2_like"/>
    <property type="match status" value="1"/>
</dbReference>
<dbReference type="PROSITE" id="PS00350">
    <property type="entry name" value="MADS_BOX_1"/>
    <property type="match status" value="1"/>
</dbReference>
<keyword evidence="2" id="KW-0217">Developmental protein</keyword>
<evidence type="ECO:0000256" key="6">
    <source>
        <dbReference type="ARBA" id="ARBA00023125"/>
    </source>
</evidence>
<accession>A0ABM1SVB8</accession>
<evidence type="ECO:0000313" key="12">
    <source>
        <dbReference type="Proteomes" id="UP000694941"/>
    </source>
</evidence>
<protein>
    <submittedName>
        <fullName evidence="13">Myocyte-specific enhancer factor 2C-like isoform X2</fullName>
    </submittedName>
</protein>
<dbReference type="PROSITE" id="PS50066">
    <property type="entry name" value="MADS_BOX_2"/>
    <property type="match status" value="1"/>
</dbReference>
<dbReference type="SUPFAM" id="SSF55455">
    <property type="entry name" value="SRF-like"/>
    <property type="match status" value="1"/>
</dbReference>
<keyword evidence="5" id="KW-0805">Transcription regulation</keyword>
<feature type="compositionally biased region" description="Low complexity" evidence="10">
    <location>
        <begin position="321"/>
        <end position="337"/>
    </location>
</feature>
<feature type="compositionally biased region" description="Low complexity" evidence="10">
    <location>
        <begin position="177"/>
        <end position="195"/>
    </location>
</feature>
<evidence type="ECO:0000259" key="11">
    <source>
        <dbReference type="PROSITE" id="PS50066"/>
    </source>
</evidence>
<evidence type="ECO:0000256" key="1">
    <source>
        <dbReference type="ARBA" id="ARBA00004123"/>
    </source>
</evidence>
<evidence type="ECO:0000256" key="5">
    <source>
        <dbReference type="ARBA" id="ARBA00023015"/>
    </source>
</evidence>
<evidence type="ECO:0000256" key="7">
    <source>
        <dbReference type="ARBA" id="ARBA00023159"/>
    </source>
</evidence>
<proteinExistence type="predicted"/>
<keyword evidence="4" id="KW-0221">Differentiation</keyword>
<comment type="subcellular location">
    <subcellularLocation>
        <location evidence="1">Nucleus</location>
    </subcellularLocation>
</comment>
<feature type="region of interest" description="Disordered" evidence="10">
    <location>
        <begin position="157"/>
        <end position="219"/>
    </location>
</feature>
<feature type="domain" description="MADS-box" evidence="11">
    <location>
        <begin position="1"/>
        <end position="61"/>
    </location>
</feature>